<feature type="chain" id="PRO_5038928564" evidence="2">
    <location>
        <begin position="35"/>
        <end position="100"/>
    </location>
</feature>
<feature type="compositionally biased region" description="Low complexity" evidence="1">
    <location>
        <begin position="41"/>
        <end position="55"/>
    </location>
</feature>
<sequence>MNTTRVNYPQKSLRIFAISAAASFALAMGAPATAAAANAIPQTTKSTKSTKALSTEIRHDEDQGRFRSGGQDPWAFLLPEGHHHGGGDGDCRGLVVLLCA</sequence>
<evidence type="ECO:0000313" key="3">
    <source>
        <dbReference type="EMBL" id="GCB87896.1"/>
    </source>
</evidence>
<dbReference type="Proteomes" id="UP000288351">
    <property type="component" value="Unassembled WGS sequence"/>
</dbReference>
<dbReference type="AlphaFoldDB" id="A0A401QR72"/>
<feature type="region of interest" description="Disordered" evidence="1">
    <location>
        <begin position="41"/>
        <end position="72"/>
    </location>
</feature>
<evidence type="ECO:0000256" key="2">
    <source>
        <dbReference type="SAM" id="SignalP"/>
    </source>
</evidence>
<protein>
    <submittedName>
        <fullName evidence="3">Uncharacterized protein</fullName>
    </submittedName>
</protein>
<comment type="caution">
    <text evidence="3">The sequence shown here is derived from an EMBL/GenBank/DDBJ whole genome shotgun (WGS) entry which is preliminary data.</text>
</comment>
<organism evidence="3 4">
    <name type="scientific">Streptomyces noursei</name>
    <name type="common">Streptomyces albulus</name>
    <dbReference type="NCBI Taxonomy" id="1971"/>
    <lineage>
        <taxon>Bacteria</taxon>
        <taxon>Bacillati</taxon>
        <taxon>Actinomycetota</taxon>
        <taxon>Actinomycetes</taxon>
        <taxon>Kitasatosporales</taxon>
        <taxon>Streptomycetaceae</taxon>
        <taxon>Streptomyces</taxon>
    </lineage>
</organism>
<reference evidence="3 4" key="1">
    <citation type="journal article" date="2019" name="Microbiol. Resour. Announc.">
        <title>Draft Genome Sequence of the Most Traditional epsilon-Poly-l-Lysine Producer, Streptomyces albulus NBRC14147.</title>
        <authorList>
            <person name="Yamanaka K."/>
            <person name="Hamano Y."/>
        </authorList>
    </citation>
    <scope>NUCLEOTIDE SEQUENCE [LARGE SCALE GENOMIC DNA]</scope>
    <source>
        <strain evidence="3 4">NBRC 14147</strain>
    </source>
</reference>
<dbReference type="EMBL" id="BHXC01000002">
    <property type="protein sequence ID" value="GCB87896.1"/>
    <property type="molecule type" value="Genomic_DNA"/>
</dbReference>
<evidence type="ECO:0000313" key="4">
    <source>
        <dbReference type="Proteomes" id="UP000288351"/>
    </source>
</evidence>
<proteinExistence type="predicted"/>
<keyword evidence="2" id="KW-0732">Signal</keyword>
<evidence type="ECO:0000256" key="1">
    <source>
        <dbReference type="SAM" id="MobiDB-lite"/>
    </source>
</evidence>
<feature type="signal peptide" evidence="2">
    <location>
        <begin position="1"/>
        <end position="34"/>
    </location>
</feature>
<gene>
    <name evidence="3" type="ORF">SALB_00565</name>
</gene>
<accession>A0A401QR72</accession>
<name>A0A401QR72_STRNR</name>
<dbReference type="RefSeq" id="WP_124428034.1">
    <property type="nucleotide sequence ID" value="NZ_BHXC01000002.1"/>
</dbReference>
<feature type="compositionally biased region" description="Basic and acidic residues" evidence="1">
    <location>
        <begin position="56"/>
        <end position="65"/>
    </location>
</feature>